<sequence length="1656" mass="190253">MWVLSTVQLACLLCVVSMISMTRGQSFEDQTCLLDNAGKACSLGRPPIYMVLAPRRVRAGQVVQVFATILRMEFGRYADINVRVSITQGFKELAFSEVLFERPSSRMMQLLVPENTPDGNYRLRLEGTLRSSTFGNIFQNETDIEFTTKQASLFIQMSKPLYRQGDKVQLRVVPILPDLMQKHGSMTVYIEDPNGVTLRRWIMVQTNAGGLVAREFQLSDQPTYGTWKVKLDAFGHKYQREFQVEEFWEPRFDVNVSVPNYLIENTTEYITGKVLANHTSGRPCKGNASVTAFFMPREAVWNQTKGWLKAFEKRKAAGLAGNEEPPEYFRLSALSPKDFHMYLEYDYRFIDYFDGHIDFSWSFDDVRYLGQRAGDSYTIVGSAVMFFVNVTDWYTSLNRTGWASTTIYDSRVKLHLIGSSVRSFKPLSEFAVQVAIARYDGTRVVDNKPVMFEVAMSNVGPPSYPDQPSSITPVNGIATFQVLPQSKTEHISVRASYYDGTDEDRYKLSTFSGSQFSNDRLSVVELKANRYYSLTKNYIIIRTSTEHPRVNEYMIFHVMVSQFVPRIFYQVVAQGNIIIGDELEMTSKQKTFAVALSREMMPTARLVVYFIRQPEEIVSDVMNFFVNGTGQNEVRLGINQGKDFSRDTVEFNAYADPGSYVAFSGMLDSLYNRGLNDGITENKLIDELETYDKAAKRTYRHLWRISDTEYEYKFFPGGDYGIDPNTSFHDAGLIVLTDANLARIPNLDDCLEGEFHCLSDANTESCHPIEAQCNGKFDACQDGSDEFGCDYHNNTMMALPPLHHMSRIMRYYDNSSWAWQEIFVKPNGRVDFRVPVPKYPLKWVVNGLSMSHNFGLGIMRRPVIYDATRFMYIMVEHPKVIVRGEQIGVRVTVFNYWYDDDYIEVLVTMHASKDCEFVMVEDLGYVSSYNPRTHKGDHQTIVFLEPGESKDIYMPIVPAIDLMRGEMNFHVSATAFLAKDDYYGTMQVIPDGVINYYHIPYLVDLIRFATIDVPDFKVPVPEQFRVPGQWRYSLYIPGSAQACVSSFGDIVTPGFFENYLNAENVLWRPYGGGEQITFNFAYNLMTLQFMKKYNQLSNERLAIALDEMNIAFQRMTSYMNPVEGSFKMFRDDPASSLWLTAFVAKTLHWARFGEWERQLFISVDLLNTITLYMCSRQNQTTGAFIPDDNPAYDYKMASLKQGQTGLKMTDPIALTSYVLIALYKLKDVSGTAAHCRDNAKRRAVDYLVSQVDNIPEDEVFILAISSYALSFGKQGRIKSINKLFAQMRNDSSALYFADQKVWENPSEFLTNIRYLKSRQELMNDAYAVHTTAYALMSYMKQREQDSNTTSLMAWLHTMRNTIGGFSSTQDTIIAMEALYEFAAQDKNRNIFNLDFTMWSTSSAGWKRTVALRQDHYTFLTKDCIPVVWGAIRSKAQGIGRALLQLTTTVNVEYEFLLKPTQQVDMTDRSEEADHIRFFDLIIEDIQWHGRNFSIMEMRPCVTWLYTDRGHTTGMSVLEIDIPTGYVIMNDTLRDYVRSGVVPNLKRAEFYGRKVVFYFSYVDTSRTCVFFRADRWYPVANTTIQNRMRVYDYYEPGMHNTTMYTTFNLFQQNICYSCGSYQCPYCPYFNVAMVIKATFTLVGLILGFLLKCFILRS</sequence>
<reference evidence="8 9" key="1">
    <citation type="submission" date="2024-02" db="EMBL/GenBank/DDBJ databases">
        <title>Chromosome-scale genome assembly of the rough periwinkle Littorina saxatilis.</title>
        <authorList>
            <person name="De Jode A."/>
            <person name="Faria R."/>
            <person name="Formenti G."/>
            <person name="Sims Y."/>
            <person name="Smith T.P."/>
            <person name="Tracey A."/>
            <person name="Wood J.M.D."/>
            <person name="Zagrodzka Z.B."/>
            <person name="Johannesson K."/>
            <person name="Butlin R.K."/>
            <person name="Leder E.H."/>
        </authorList>
    </citation>
    <scope>NUCLEOTIDE SEQUENCE [LARGE SCALE GENOMIC DNA]</scope>
    <source>
        <strain evidence="8">Snail1</strain>
        <tissue evidence="8">Muscle</tissue>
    </source>
</reference>
<dbReference type="Pfam" id="PF07678">
    <property type="entry name" value="TED_complement"/>
    <property type="match status" value="1"/>
</dbReference>
<dbReference type="Proteomes" id="UP001374579">
    <property type="component" value="Unassembled WGS sequence"/>
</dbReference>
<evidence type="ECO:0000256" key="3">
    <source>
        <dbReference type="SAM" id="Phobius"/>
    </source>
</evidence>
<dbReference type="SUPFAM" id="SSF49410">
    <property type="entry name" value="Alpha-macroglobulin receptor domain"/>
    <property type="match status" value="1"/>
</dbReference>
<dbReference type="InterPro" id="IPR002172">
    <property type="entry name" value="LDrepeatLR_classA_rpt"/>
</dbReference>
<feature type="domain" description="Alpha-2-macroglobulin" evidence="6">
    <location>
        <begin position="816"/>
        <end position="909"/>
    </location>
</feature>
<dbReference type="Pfam" id="PF07677">
    <property type="entry name" value="A2M_recep"/>
    <property type="match status" value="1"/>
</dbReference>
<dbReference type="GO" id="GO:0005615">
    <property type="term" value="C:extracellular space"/>
    <property type="evidence" value="ECO:0007669"/>
    <property type="project" value="InterPro"/>
</dbReference>
<dbReference type="Pfam" id="PF07703">
    <property type="entry name" value="A2M_BRD"/>
    <property type="match status" value="1"/>
</dbReference>
<keyword evidence="3" id="KW-0472">Membrane</keyword>
<dbReference type="SMART" id="SM01359">
    <property type="entry name" value="A2M_N_2"/>
    <property type="match status" value="1"/>
</dbReference>
<dbReference type="EMBL" id="JBAMIC010000001">
    <property type="protein sequence ID" value="KAK7114535.1"/>
    <property type="molecule type" value="Genomic_DNA"/>
</dbReference>
<accession>A0AAN9C505</accession>
<dbReference type="InterPro" id="IPR041555">
    <property type="entry name" value="MG3"/>
</dbReference>
<evidence type="ECO:0000259" key="7">
    <source>
        <dbReference type="SMART" id="SM01361"/>
    </source>
</evidence>
<dbReference type="Pfam" id="PF01835">
    <property type="entry name" value="MG2"/>
    <property type="match status" value="1"/>
</dbReference>
<protein>
    <recommendedName>
        <fullName evidence="10">CD109 antigen</fullName>
    </recommendedName>
</protein>
<evidence type="ECO:0000259" key="5">
    <source>
        <dbReference type="SMART" id="SM01359"/>
    </source>
</evidence>
<feature type="signal peptide" evidence="4">
    <location>
        <begin position="1"/>
        <end position="24"/>
    </location>
</feature>
<dbReference type="SMART" id="SM01360">
    <property type="entry name" value="A2M"/>
    <property type="match status" value="1"/>
</dbReference>
<keyword evidence="3" id="KW-1133">Transmembrane helix</keyword>
<evidence type="ECO:0000256" key="1">
    <source>
        <dbReference type="ARBA" id="ARBA00023157"/>
    </source>
</evidence>
<dbReference type="Gene3D" id="2.60.40.10">
    <property type="entry name" value="Immunoglobulins"/>
    <property type="match status" value="1"/>
</dbReference>
<dbReference type="PROSITE" id="PS50068">
    <property type="entry name" value="LDLRA_2"/>
    <property type="match status" value="1"/>
</dbReference>
<feature type="domain" description="Alpha-2-macroglobulin bait region" evidence="5">
    <location>
        <begin position="539"/>
        <end position="673"/>
    </location>
</feature>
<dbReference type="InterPro" id="IPR011625">
    <property type="entry name" value="A2M_N_BRD"/>
</dbReference>
<gene>
    <name evidence="8" type="ORF">V1264_000587</name>
</gene>
<dbReference type="Gene3D" id="2.20.130.20">
    <property type="match status" value="1"/>
</dbReference>
<dbReference type="SMART" id="SM00192">
    <property type="entry name" value="LDLa"/>
    <property type="match status" value="1"/>
</dbReference>
<dbReference type="CDD" id="cd00112">
    <property type="entry name" value="LDLa"/>
    <property type="match status" value="1"/>
</dbReference>
<evidence type="ECO:0000313" key="8">
    <source>
        <dbReference type="EMBL" id="KAK7114535.1"/>
    </source>
</evidence>
<proteinExistence type="predicted"/>
<evidence type="ECO:0000259" key="6">
    <source>
        <dbReference type="SMART" id="SM01360"/>
    </source>
</evidence>
<evidence type="ECO:0008006" key="10">
    <source>
        <dbReference type="Google" id="ProtNLM"/>
    </source>
</evidence>
<evidence type="ECO:0000256" key="4">
    <source>
        <dbReference type="SAM" id="SignalP"/>
    </source>
</evidence>
<dbReference type="InterPro" id="IPR002890">
    <property type="entry name" value="MG2"/>
</dbReference>
<dbReference type="Gene3D" id="2.60.40.1930">
    <property type="match status" value="2"/>
</dbReference>
<comment type="caution">
    <text evidence="2">Lacks conserved residue(s) required for the propagation of feature annotation.</text>
</comment>
<feature type="chain" id="PRO_5042852355" description="CD109 antigen" evidence="4">
    <location>
        <begin position="25"/>
        <end position="1656"/>
    </location>
</feature>
<evidence type="ECO:0000256" key="2">
    <source>
        <dbReference type="PROSITE-ProRule" id="PRU00124"/>
    </source>
</evidence>
<name>A0AAN9C505_9CAEN</name>
<dbReference type="PANTHER" id="PTHR11412:SF146">
    <property type="entry name" value="CD109 ANTIGEN"/>
    <property type="match status" value="1"/>
</dbReference>
<dbReference type="InterPro" id="IPR013783">
    <property type="entry name" value="Ig-like_fold"/>
</dbReference>
<dbReference type="Gene3D" id="2.60.40.2950">
    <property type="match status" value="1"/>
</dbReference>
<keyword evidence="1" id="KW-1015">Disulfide bond</keyword>
<dbReference type="InterPro" id="IPR050473">
    <property type="entry name" value="A2M/Complement_sys"/>
</dbReference>
<keyword evidence="3" id="KW-0812">Transmembrane</keyword>
<keyword evidence="9" id="KW-1185">Reference proteome</keyword>
<dbReference type="Pfam" id="PF00207">
    <property type="entry name" value="A2M"/>
    <property type="match status" value="1"/>
</dbReference>
<dbReference type="SMART" id="SM01361">
    <property type="entry name" value="A2M_recep"/>
    <property type="match status" value="1"/>
</dbReference>
<dbReference type="PANTHER" id="PTHR11412">
    <property type="entry name" value="MACROGLOBULIN / COMPLEMENT"/>
    <property type="match status" value="1"/>
</dbReference>
<evidence type="ECO:0000313" key="9">
    <source>
        <dbReference type="Proteomes" id="UP001374579"/>
    </source>
</evidence>
<dbReference type="InterPro" id="IPR011626">
    <property type="entry name" value="Alpha-macroglobulin_TED"/>
</dbReference>
<dbReference type="Pfam" id="PF17791">
    <property type="entry name" value="MG3"/>
    <property type="match status" value="1"/>
</dbReference>
<dbReference type="InterPro" id="IPR001599">
    <property type="entry name" value="Macroglobln_a2"/>
</dbReference>
<feature type="transmembrane region" description="Helical" evidence="3">
    <location>
        <begin position="1627"/>
        <end position="1649"/>
    </location>
</feature>
<keyword evidence="4" id="KW-0732">Signal</keyword>
<comment type="caution">
    <text evidence="8">The sequence shown here is derived from an EMBL/GenBank/DDBJ whole genome shotgun (WGS) entry which is preliminary data.</text>
</comment>
<dbReference type="SUPFAM" id="SSF48239">
    <property type="entry name" value="Terpenoid cyclases/Protein prenyltransferases"/>
    <property type="match status" value="1"/>
</dbReference>
<dbReference type="Gene3D" id="2.60.40.690">
    <property type="entry name" value="Alpha-macroglobulin, receptor-binding domain"/>
    <property type="match status" value="1"/>
</dbReference>
<dbReference type="InterPro" id="IPR009048">
    <property type="entry name" value="A-macroglobulin_rcpt-bd"/>
</dbReference>
<dbReference type="InterPro" id="IPR036595">
    <property type="entry name" value="A-macroglobulin_rcpt-bd_sf"/>
</dbReference>
<feature type="domain" description="Alpha-macroglobulin receptor-binding" evidence="7">
    <location>
        <begin position="1512"/>
        <end position="1603"/>
    </location>
</feature>
<organism evidence="8 9">
    <name type="scientific">Littorina saxatilis</name>
    <dbReference type="NCBI Taxonomy" id="31220"/>
    <lineage>
        <taxon>Eukaryota</taxon>
        <taxon>Metazoa</taxon>
        <taxon>Spiralia</taxon>
        <taxon>Lophotrochozoa</taxon>
        <taxon>Mollusca</taxon>
        <taxon>Gastropoda</taxon>
        <taxon>Caenogastropoda</taxon>
        <taxon>Littorinimorpha</taxon>
        <taxon>Littorinoidea</taxon>
        <taxon>Littorinidae</taxon>
        <taxon>Littorina</taxon>
    </lineage>
</organism>
<dbReference type="InterPro" id="IPR008930">
    <property type="entry name" value="Terpenoid_cyclase/PrenylTrfase"/>
</dbReference>
<dbReference type="Gene3D" id="1.50.10.20">
    <property type="match status" value="1"/>
</dbReference>
<dbReference type="GO" id="GO:0004866">
    <property type="term" value="F:endopeptidase inhibitor activity"/>
    <property type="evidence" value="ECO:0007669"/>
    <property type="project" value="InterPro"/>
</dbReference>